<sequence>MERTIYFNEDNHHFYGKHPPEDMSVAGLNRLVDFYVEDTQVAGIMFCVNVQRALFPSKVWETFWGDYDPALGEDQPALKRGHGIHNHLLLRERGLDQFEIWLQRCRHHEVEGWLSMRMNDCHGLKETFLHMQNQAVDGGEAEWALHWSSEFWRQHPELRRAPYRLERSWEGAFDYGKPEVRAHHMALIKELFERYDMYGLELDWMRWGMHFAPGHEQSGMQLLNEFIREVRRLADAAEKRWGHPIKLAHRVPAHPESCFALGFDPLTWKRDGCLDLLTLSSFTGSNLYELPVPIWRAMLGDGVKIISHVGELAHACPSVSMHEYEFLCGAAANALEAGADGVYFFNQNYRETGEPDLLKHLLAHVGSLDTLELCQRRHAVTYPSINAPGGPMHNVLPVPLTVPEIGANFARMEQSISLRIFTGPKPTSAVATLILGFKGVSESALDELELRWNTQVIELCEAPDYTSISKTQGHQQHGWNNAFVDSIRFYTIPSDWIQVGSNLVECLAPAVPGDLVWAEVLFLPEVAND</sequence>
<keyword evidence="2" id="KW-1185">Reference proteome</keyword>
<dbReference type="Proteomes" id="UP001324993">
    <property type="component" value="Chromosome"/>
</dbReference>
<name>A0ABZ0RNL5_9BACT</name>
<organism evidence="1 2">
    <name type="scientific">Coraliomargarita algicola</name>
    <dbReference type="NCBI Taxonomy" id="3092156"/>
    <lineage>
        <taxon>Bacteria</taxon>
        <taxon>Pseudomonadati</taxon>
        <taxon>Verrucomicrobiota</taxon>
        <taxon>Opitutia</taxon>
        <taxon>Puniceicoccales</taxon>
        <taxon>Coraliomargaritaceae</taxon>
        <taxon>Coraliomargarita</taxon>
    </lineage>
</organism>
<reference evidence="1 2" key="1">
    <citation type="submission" date="2023-11" db="EMBL/GenBank/DDBJ databases">
        <title>Coraliomargarita sp. nov., isolated from marine algae.</title>
        <authorList>
            <person name="Lee J.K."/>
            <person name="Baek J.H."/>
            <person name="Kim J.M."/>
            <person name="Choi D.G."/>
            <person name="Jeon C.O."/>
        </authorList>
    </citation>
    <scope>NUCLEOTIDE SEQUENCE [LARGE SCALE GENOMIC DNA]</scope>
    <source>
        <strain evidence="1 2">J2-16</strain>
    </source>
</reference>
<accession>A0ABZ0RNL5</accession>
<protein>
    <recommendedName>
        <fullName evidence="3">Glycosyl hydrolase-like 10 domain-containing protein</fullName>
    </recommendedName>
</protein>
<dbReference type="InterPro" id="IPR017853">
    <property type="entry name" value="GH"/>
</dbReference>
<evidence type="ECO:0000313" key="1">
    <source>
        <dbReference type="EMBL" id="WPJ96726.1"/>
    </source>
</evidence>
<evidence type="ECO:0008006" key="3">
    <source>
        <dbReference type="Google" id="ProtNLM"/>
    </source>
</evidence>
<dbReference type="RefSeq" id="WP_319833583.1">
    <property type="nucleotide sequence ID" value="NZ_CP138858.1"/>
</dbReference>
<gene>
    <name evidence="1" type="ORF">SH580_03280</name>
</gene>
<evidence type="ECO:0000313" key="2">
    <source>
        <dbReference type="Proteomes" id="UP001324993"/>
    </source>
</evidence>
<dbReference type="EMBL" id="CP138858">
    <property type="protein sequence ID" value="WPJ96726.1"/>
    <property type="molecule type" value="Genomic_DNA"/>
</dbReference>
<proteinExistence type="predicted"/>
<dbReference type="SUPFAM" id="SSF51445">
    <property type="entry name" value="(Trans)glycosidases"/>
    <property type="match status" value="1"/>
</dbReference>